<evidence type="ECO:0008006" key="5">
    <source>
        <dbReference type="Google" id="ProtNLM"/>
    </source>
</evidence>
<evidence type="ECO:0000313" key="3">
    <source>
        <dbReference type="EMBL" id="RMB83800.1"/>
    </source>
</evidence>
<dbReference type="Pfam" id="PF02515">
    <property type="entry name" value="CoA_transf_3"/>
    <property type="match status" value="2"/>
</dbReference>
<name>A0A3M0I6H2_9ACTN</name>
<feature type="region of interest" description="Disordered" evidence="2">
    <location>
        <begin position="821"/>
        <end position="840"/>
    </location>
</feature>
<dbReference type="InterPro" id="IPR044855">
    <property type="entry name" value="CoA-Trfase_III_dom3_sf"/>
</dbReference>
<protein>
    <recommendedName>
        <fullName evidence="5">CoA transferase</fullName>
    </recommendedName>
</protein>
<dbReference type="InterPro" id="IPR003673">
    <property type="entry name" value="CoA-Trfase_fam_III"/>
</dbReference>
<dbReference type="GO" id="GO:0008410">
    <property type="term" value="F:CoA-transferase activity"/>
    <property type="evidence" value="ECO:0007669"/>
    <property type="project" value="TreeGrafter"/>
</dbReference>
<dbReference type="AlphaFoldDB" id="A0A3M0I6H2"/>
<proteinExistence type="predicted"/>
<evidence type="ECO:0000256" key="1">
    <source>
        <dbReference type="ARBA" id="ARBA00022679"/>
    </source>
</evidence>
<organism evidence="3 4">
    <name type="scientific">Streptomyces shenzhenensis</name>
    <dbReference type="NCBI Taxonomy" id="943815"/>
    <lineage>
        <taxon>Bacteria</taxon>
        <taxon>Bacillati</taxon>
        <taxon>Actinomycetota</taxon>
        <taxon>Actinomycetes</taxon>
        <taxon>Kitasatosporales</taxon>
        <taxon>Streptomycetaceae</taxon>
        <taxon>Streptomyces</taxon>
    </lineage>
</organism>
<feature type="compositionally biased region" description="Basic and acidic residues" evidence="2">
    <location>
        <begin position="831"/>
        <end position="840"/>
    </location>
</feature>
<dbReference type="Gene3D" id="3.30.1540.10">
    <property type="entry name" value="formyl-coa transferase, domain 3"/>
    <property type="match status" value="2"/>
</dbReference>
<keyword evidence="4" id="KW-1185">Reference proteome</keyword>
<keyword evidence="1" id="KW-0808">Transferase</keyword>
<dbReference type="SUPFAM" id="SSF89796">
    <property type="entry name" value="CoA-transferase family III (CaiB/BaiF)"/>
    <property type="match status" value="2"/>
</dbReference>
<gene>
    <name evidence="3" type="ORF">CTZ28_22035</name>
</gene>
<reference evidence="3 4" key="1">
    <citation type="submission" date="2017-11" db="EMBL/GenBank/DDBJ databases">
        <title>Draft genome of actinobacteria isolated from guarana (Paullinia cupana (Mart.) Ducke.</title>
        <authorList>
            <person name="Siqueira K.A."/>
            <person name="Liotti R.G."/>
            <person name="Mendes T.A.O."/>
            <person name="Soares M.A."/>
        </authorList>
    </citation>
    <scope>NUCLEOTIDE SEQUENCE [LARGE SCALE GENOMIC DNA]</scope>
    <source>
        <strain evidence="3 4">193</strain>
    </source>
</reference>
<evidence type="ECO:0000256" key="2">
    <source>
        <dbReference type="SAM" id="MobiDB-lite"/>
    </source>
</evidence>
<dbReference type="PANTHER" id="PTHR48207:SF3">
    <property type="entry name" value="SUCCINATE--HYDROXYMETHYLGLUTARATE COA-TRANSFERASE"/>
    <property type="match status" value="1"/>
</dbReference>
<sequence length="840" mass="90531">MSAPSEVPNTQPSTPLSGLRVLDLCRVVSGPFGSLLLADLGAEVIRVESLPNGEPREETAPTRLSEDEAFNWGLSRNKHSVSLNLKTDEGRGLFHRLVAEADVVVDNFRPGVTKRLGIDRESLLPFNPSIITCSLTGFGGDGPWATMPAYDPIVQAMCGTMNYTRLAPDRPPVRWGIPIGDLFAGVFSAIGVTGAVIHRDRTGAGQHVDVSMLDAMLALNTYRVPQALSFGQEPLPSPFEGGQGTVPFGNFECSEGWVAICISQRMWPAAAQIMERPDLLTDDRFSTGPARHAHREELVELLQGVFRTRTADWWQEHLMDAGVVCGKVTRVADVFKHPQVRARGMSVEVTDEFGRTATVAGDALKFSDSTTWRAPRQTGADTAMVLSSLLGLDAAELGRLASAGVIHCGDGRGGVPLVDRWAPEAEVDVSRQVGRALEGTTVLEMNGDEPSKGFAAQLLADLGADVIRVERPFGQVMEPYPDVTREASFRAGLNRGKRSVVADLKTAEGRQFLLGLACRADVMLDNYRPGVLHRLGLDFESLQSKNDQLIQTSITGFGHTGPWSAFPAFDNAIQALGGGMSITVDHTSPDIPIRWGNPIGGLTGALFAALGTLGALRLRSLRGRGQRLDVSLLDAQVALLSYRAPQAVTVGKEFLPEPRRGGSGSLPFGVFRTADDRWFTICITQQFWARFCQAADHPEWLDDPRFATEPLRREHEEALYAAVEPSFLRRSAAEWEALFFSLKLPGAMVLSVDEAFSHPQAVARGMRIRISDHDVAAGIEVAGAAVKFGAAPELAPVSAPVPGGDTTLVAAEFGLDAPAADVKAPSQRWNDAARDSDATV</sequence>
<evidence type="ECO:0000313" key="4">
    <source>
        <dbReference type="Proteomes" id="UP000270471"/>
    </source>
</evidence>
<dbReference type="EMBL" id="PENI01000014">
    <property type="protein sequence ID" value="RMB83800.1"/>
    <property type="molecule type" value="Genomic_DNA"/>
</dbReference>
<dbReference type="RefSeq" id="WP_121891426.1">
    <property type="nucleotide sequence ID" value="NZ_PENI01000014.1"/>
</dbReference>
<dbReference type="InterPro" id="IPR023606">
    <property type="entry name" value="CoA-Trfase_III_dom_1_sf"/>
</dbReference>
<dbReference type="InterPro" id="IPR050483">
    <property type="entry name" value="CoA-transferase_III_domain"/>
</dbReference>
<dbReference type="Proteomes" id="UP000270471">
    <property type="component" value="Unassembled WGS sequence"/>
</dbReference>
<dbReference type="PANTHER" id="PTHR48207">
    <property type="entry name" value="SUCCINATE--HYDROXYMETHYLGLUTARATE COA-TRANSFERASE"/>
    <property type="match status" value="1"/>
</dbReference>
<comment type="caution">
    <text evidence="3">The sequence shown here is derived from an EMBL/GenBank/DDBJ whole genome shotgun (WGS) entry which is preliminary data.</text>
</comment>
<accession>A0A3M0I6H2</accession>
<dbReference type="Gene3D" id="3.40.50.10540">
    <property type="entry name" value="Crotonobetainyl-coa:carnitine coa-transferase, domain 1"/>
    <property type="match status" value="2"/>
</dbReference>
<dbReference type="OrthoDB" id="9797653at2"/>